<name>A0A6N2TNE9_9FIRM</name>
<proteinExistence type="predicted"/>
<reference evidence="2" key="1">
    <citation type="submission" date="2019-11" db="EMBL/GenBank/DDBJ databases">
        <authorList>
            <person name="Feng L."/>
        </authorList>
    </citation>
    <scope>NUCLEOTIDE SEQUENCE</scope>
    <source>
        <strain evidence="2">AundefinedLFYP135</strain>
    </source>
</reference>
<dbReference type="EMBL" id="CACRSL010000003">
    <property type="protein sequence ID" value="VYT04986.1"/>
    <property type="molecule type" value="Genomic_DNA"/>
</dbReference>
<protein>
    <recommendedName>
        <fullName evidence="3">DUF340 domain-containing protein</fullName>
    </recommendedName>
</protein>
<keyword evidence="1" id="KW-0812">Transmembrane</keyword>
<gene>
    <name evidence="2" type="ORF">AULFYP135_01436</name>
</gene>
<evidence type="ECO:0000256" key="1">
    <source>
        <dbReference type="SAM" id="Phobius"/>
    </source>
</evidence>
<feature type="transmembrane region" description="Helical" evidence="1">
    <location>
        <begin position="42"/>
        <end position="62"/>
    </location>
</feature>
<keyword evidence="1" id="KW-1133">Transmembrane helix</keyword>
<feature type="transmembrane region" description="Helical" evidence="1">
    <location>
        <begin position="106"/>
        <end position="122"/>
    </location>
</feature>
<accession>A0A6N2TNE9</accession>
<feature type="transmembrane region" description="Helical" evidence="1">
    <location>
        <begin position="74"/>
        <end position="94"/>
    </location>
</feature>
<organism evidence="2">
    <name type="scientific">uncultured Anaerotruncus sp</name>
    <dbReference type="NCBI Taxonomy" id="905011"/>
    <lineage>
        <taxon>Bacteria</taxon>
        <taxon>Bacillati</taxon>
        <taxon>Bacillota</taxon>
        <taxon>Clostridia</taxon>
        <taxon>Eubacteriales</taxon>
        <taxon>Oscillospiraceae</taxon>
        <taxon>Anaerotruncus</taxon>
        <taxon>environmental samples</taxon>
    </lineage>
</organism>
<feature type="transmembrane region" description="Helical" evidence="1">
    <location>
        <begin position="134"/>
        <end position="158"/>
    </location>
</feature>
<evidence type="ECO:0008006" key="3">
    <source>
        <dbReference type="Google" id="ProtNLM"/>
    </source>
</evidence>
<sequence length="164" mass="17549">MEKTSMMETWITRGKVLLFSGVFAAIANYISSSKTGAPVTPIEAVPGLAMMLFCVVVGCILDDTLRKFKINLPSILYISAISMLLSIPGFSPIAEYFCAELNKMNLMSLCTPILAYAGISIGKDLDEFKKQGLGIMCTAIAAFIGTYVGSALIAQVVLMMTGVI</sequence>
<dbReference type="AlphaFoldDB" id="A0A6N2TNE9"/>
<evidence type="ECO:0000313" key="2">
    <source>
        <dbReference type="EMBL" id="VYT04986.1"/>
    </source>
</evidence>
<keyword evidence="1" id="KW-0472">Membrane</keyword>